<dbReference type="HOGENOM" id="CLU_2667028_0_0_3"/>
<gene>
    <name evidence="1" type="ORF">Mic7113_1440</name>
</gene>
<reference evidence="1 2" key="1">
    <citation type="submission" date="2012-06" db="EMBL/GenBank/DDBJ databases">
        <title>Finished chromosome of genome of Microcoleus sp. PCC 7113.</title>
        <authorList>
            <consortium name="US DOE Joint Genome Institute"/>
            <person name="Gugger M."/>
            <person name="Coursin T."/>
            <person name="Rippka R."/>
            <person name="Tandeau De Marsac N."/>
            <person name="Huntemann M."/>
            <person name="Wei C.-L."/>
            <person name="Han J."/>
            <person name="Detter J.C."/>
            <person name="Han C."/>
            <person name="Tapia R."/>
            <person name="Chen A."/>
            <person name="Kyrpides N."/>
            <person name="Mavromatis K."/>
            <person name="Markowitz V."/>
            <person name="Szeto E."/>
            <person name="Ivanova N."/>
            <person name="Pagani I."/>
            <person name="Pati A."/>
            <person name="Goodwin L."/>
            <person name="Nordberg H.P."/>
            <person name="Cantor M.N."/>
            <person name="Hua S.X."/>
            <person name="Woyke T."/>
            <person name="Kerfeld C.A."/>
        </authorList>
    </citation>
    <scope>NUCLEOTIDE SEQUENCE [LARGE SCALE GENOMIC DNA]</scope>
    <source>
        <strain evidence="1 2">PCC 7113</strain>
    </source>
</reference>
<sequence>MRTLIPNLEKNYRIASTAFQQTLGKRMKYMSATSKKHETNPFIIEGICSPFYLSSKKSFMPNAEVTVLDCLILPE</sequence>
<organism evidence="1 2">
    <name type="scientific">Allocoleopsis franciscana PCC 7113</name>
    <dbReference type="NCBI Taxonomy" id="1173027"/>
    <lineage>
        <taxon>Bacteria</taxon>
        <taxon>Bacillati</taxon>
        <taxon>Cyanobacteriota</taxon>
        <taxon>Cyanophyceae</taxon>
        <taxon>Coleofasciculales</taxon>
        <taxon>Coleofasciculaceae</taxon>
        <taxon>Allocoleopsis</taxon>
        <taxon>Allocoleopsis franciscana</taxon>
    </lineage>
</organism>
<keyword evidence="2" id="KW-1185">Reference proteome</keyword>
<dbReference type="Proteomes" id="UP000010471">
    <property type="component" value="Chromosome"/>
</dbReference>
<dbReference type="KEGG" id="mic:Mic7113_1440"/>
<evidence type="ECO:0000313" key="2">
    <source>
        <dbReference type="Proteomes" id="UP000010471"/>
    </source>
</evidence>
<dbReference type="AlphaFoldDB" id="K9WAQ6"/>
<proteinExistence type="predicted"/>
<evidence type="ECO:0000313" key="1">
    <source>
        <dbReference type="EMBL" id="AFZ17318.1"/>
    </source>
</evidence>
<accession>K9WAQ6</accession>
<protein>
    <submittedName>
        <fullName evidence="1">Uncharacterized protein</fullName>
    </submittedName>
</protein>
<dbReference type="EMBL" id="CP003630">
    <property type="protein sequence ID" value="AFZ17318.1"/>
    <property type="molecule type" value="Genomic_DNA"/>
</dbReference>
<dbReference type="RefSeq" id="WP_015181475.1">
    <property type="nucleotide sequence ID" value="NC_019738.1"/>
</dbReference>
<name>K9WAQ6_9CYAN</name>